<reference evidence="1 2" key="1">
    <citation type="journal article" date="2010" name="J. Bacteriol.">
        <title>The genetic basis of laboratory adaptation in Caulobacter crescentus.</title>
        <authorList>
            <person name="Marks M.E."/>
            <person name="Castro-Rojas C.M."/>
            <person name="Teiling C."/>
            <person name="Du L."/>
            <person name="Kapatral V."/>
            <person name="Walunas T.L."/>
            <person name="Crosson S."/>
        </authorList>
    </citation>
    <scope>NUCLEOTIDE SEQUENCE [LARGE SCALE GENOMIC DNA]</scope>
    <source>
        <strain evidence="2">NA1000 / CB15N</strain>
    </source>
</reference>
<name>A0A0H3CAX8_CAUVN</name>
<dbReference type="KEGG" id="ccs:CCNA_02879"/>
<gene>
    <name evidence="1" type="ordered locus">CCNA_02879</name>
</gene>
<organism evidence="1 2">
    <name type="scientific">Caulobacter vibrioides (strain NA1000 / CB15N)</name>
    <name type="common">Caulobacter crescentus</name>
    <dbReference type="NCBI Taxonomy" id="565050"/>
    <lineage>
        <taxon>Bacteria</taxon>
        <taxon>Pseudomonadati</taxon>
        <taxon>Pseudomonadota</taxon>
        <taxon>Alphaproteobacteria</taxon>
        <taxon>Caulobacterales</taxon>
        <taxon>Caulobacteraceae</taxon>
        <taxon>Caulobacter</taxon>
    </lineage>
</organism>
<dbReference type="AlphaFoldDB" id="A0A0H3CAX8"/>
<dbReference type="RefSeq" id="YP_002518252.1">
    <property type="nucleotide sequence ID" value="NC_011916.1"/>
</dbReference>
<protein>
    <submittedName>
        <fullName evidence="1">Genetic exchange related protein</fullName>
    </submittedName>
</protein>
<dbReference type="EMBL" id="CP001340">
    <property type="protein sequence ID" value="ACL96344.1"/>
    <property type="molecule type" value="Genomic_DNA"/>
</dbReference>
<dbReference type="RefSeq" id="WP_012640589.1">
    <property type="nucleotide sequence ID" value="NC_011916.1"/>
</dbReference>
<accession>A0A0H3CAX8</accession>
<dbReference type="HOGENOM" id="CLU_3395718_0_0_5"/>
<evidence type="ECO:0000313" key="1">
    <source>
        <dbReference type="EMBL" id="ACL96344.1"/>
    </source>
</evidence>
<sequence length="31" mass="3670">MPFGWPLHRRSAVPLPRWGRRGVRRGQISRS</sequence>
<keyword evidence="2" id="KW-1185">Reference proteome</keyword>
<evidence type="ECO:0000313" key="2">
    <source>
        <dbReference type="Proteomes" id="UP000001364"/>
    </source>
</evidence>
<dbReference type="GeneID" id="7331309"/>
<dbReference type="Proteomes" id="UP000001364">
    <property type="component" value="Chromosome"/>
</dbReference>
<proteinExistence type="predicted"/>